<organism evidence="1 2">
    <name type="scientific">Candidatus Ichthyocystis hellenicum</name>
    <dbReference type="NCBI Taxonomy" id="1561003"/>
    <lineage>
        <taxon>Bacteria</taxon>
        <taxon>Pseudomonadati</taxon>
        <taxon>Pseudomonadota</taxon>
        <taxon>Betaproteobacteria</taxon>
        <taxon>Burkholderiales</taxon>
        <taxon>Candidatus Ichthyocystis</taxon>
    </lineage>
</organism>
<dbReference type="OrthoDB" id="9865795at2"/>
<evidence type="ECO:0000313" key="2">
    <source>
        <dbReference type="Proteomes" id="UP000198651"/>
    </source>
</evidence>
<reference evidence="2" key="1">
    <citation type="submission" date="2015-11" db="EMBL/GenBank/DDBJ databases">
        <authorList>
            <person name="Seth-Smith H.M.B."/>
        </authorList>
    </citation>
    <scope>NUCLEOTIDE SEQUENCE [LARGE SCALE GENOMIC DNA]</scope>
    <source>
        <strain evidence="2">2013Ark11</strain>
    </source>
</reference>
<name>A0A0S4M6F1_9BURK</name>
<sequence>MISSPTGNMKSNNYTDLGDEGTQESLFNKDEIFSSPCLKMCLNILESEFASPQKAEEELINVMETIDESYKDVTALSSRYNHPETTMARYDQSRFEFSLNKLYKDIFTRDNTEDSFAKLWFSRNFTMTENRQKVEFVDSFCSLIKSAENLYSSKPPSRDKYLTVVPEKEFQESYLNLVRSLSHYNDESISPENEKKITDNLKKMYFLFFPDTNQREYTNWISKNLTGTSEKKMDFAIQVIDKCKQAKSDAEKMISIKTEGFSGEKFSKLATFLCEELSNINGNMIDSDTSEYILYSLLENSIPNSDFLNCNKSPNHPKVNGLQNLLSTHIGKLYKNQYDRIGKNEVAALISALANSTGEIHHSNEAENFVKRISERFDIEAYTLDDISGRNFSEEASLFLYSQIPSSIRKMMINILSEQSQGKYTIKNLEESLNLAMDGKDEFSAIIRDNVNKSYQYSDELSGLFCRNIISSLKTKSIGAEDRNSVTATRLTSDKLKALMEFIVSNGELKPENPLFQSSKELISEITFDLSLLSPVHAHKISSILTNLEHPQAEDAKSIANLITEESLSRVAYMSLHSIKEKLLSSTTNEEKFKNWESVSRNMQIEMSHITEEENGIEKIITIIYEKLSTQEREGIKKILSDISKAEKTLSHMEEHSRSFLLKEVRTSLDLWKKSFGISSDARSKLLRNLEKPQSKWQKIICDHLNLYHHRKYNYFYQVDGTLPQSTFMVAKNKCLPNVSNGSQHPINVDGKEYMIPEALWLDANRSTFIVQDKTIMTDGDDGNQISRDELALNKTTAIIREINKLYLTDEALASLLALMNQNTAAQLVLAIRPTSISMFPKESGISSSPSLSKETIYSAKKTQEGYLILTCSISGEIKALEKLPEGISKETDDRNYSSDTDIIPLHDQQLPNLSANMKVRINEDGTVDLLDIRHILTAITPDVIDGLIVSSKNQDM</sequence>
<dbReference type="STRING" id="1561003.Ark11_0105"/>
<dbReference type="RefSeq" id="WP_092343101.1">
    <property type="nucleotide sequence ID" value="NZ_FLSL01000091.1"/>
</dbReference>
<dbReference type="EMBL" id="LN906597">
    <property type="protein sequence ID" value="CUT16964.1"/>
    <property type="molecule type" value="Genomic_DNA"/>
</dbReference>
<evidence type="ECO:0000313" key="1">
    <source>
        <dbReference type="EMBL" id="CUT16964.1"/>
    </source>
</evidence>
<accession>A0A0S4M6F1</accession>
<gene>
    <name evidence="1" type="ORF">Ark11_0105</name>
</gene>
<proteinExistence type="predicted"/>
<dbReference type="AlphaFoldDB" id="A0A0S4M6F1"/>
<protein>
    <submittedName>
        <fullName evidence="1">Uncharacterized protein</fullName>
    </submittedName>
</protein>
<dbReference type="Proteomes" id="UP000198651">
    <property type="component" value="Chromosome I"/>
</dbReference>
<keyword evidence="2" id="KW-1185">Reference proteome</keyword>